<feature type="compositionally biased region" description="Low complexity" evidence="2">
    <location>
        <begin position="1365"/>
        <end position="1375"/>
    </location>
</feature>
<feature type="compositionally biased region" description="Low complexity" evidence="2">
    <location>
        <begin position="1136"/>
        <end position="1147"/>
    </location>
</feature>
<dbReference type="InterPro" id="IPR026728">
    <property type="entry name" value="BLTP3A/B"/>
</dbReference>
<proteinExistence type="predicted"/>
<dbReference type="Proteomes" id="UP001159428">
    <property type="component" value="Unassembled WGS sequence"/>
</dbReference>
<dbReference type="PANTHER" id="PTHR22774:SF11">
    <property type="entry name" value="CHOREIN N-TERMINAL DOMAIN-CONTAINING PROTEIN"/>
    <property type="match status" value="1"/>
</dbReference>
<feature type="compositionally biased region" description="Basic and acidic residues" evidence="2">
    <location>
        <begin position="1052"/>
        <end position="1082"/>
    </location>
</feature>
<feature type="compositionally biased region" description="Polar residues" evidence="2">
    <location>
        <begin position="1089"/>
        <end position="1102"/>
    </location>
</feature>
<comment type="caution">
    <text evidence="3">The sequence shown here is derived from an EMBL/GenBank/DDBJ whole genome shotgun (WGS) entry which is preliminary data.</text>
</comment>
<dbReference type="PANTHER" id="PTHR22774">
    <property type="entry name" value="CHOREIN N-TERMINAL DOMAIN-CONTAINING PROTEIN"/>
    <property type="match status" value="1"/>
</dbReference>
<feature type="compositionally biased region" description="Polar residues" evidence="2">
    <location>
        <begin position="1020"/>
        <end position="1029"/>
    </location>
</feature>
<dbReference type="EMBL" id="CALNXJ010000005">
    <property type="protein sequence ID" value="CAH3040250.1"/>
    <property type="molecule type" value="Genomic_DNA"/>
</dbReference>
<sequence length="1445" mass="159826">MSGLVKNQIVKQLARFTKNLSPNKISVKFLKGEGELHNLELDETTLAELLELPPWIRLTKATCNRISAKIHWTRLKTDPICLYLDSVEVDMEAMDGDVNTPPPSSPQTHPPNAPHQPPIKEKAPNRYGFVEKVVDGMFVQINSVVISFKFQAFLAKFQMSRLVVRSTTPKWQPDDLRLTRVKDETRGEVLTFKEITWQTLRIDANALYNETLQQQSNPLRLITSQSSLHLTIKKRLDDCAVLAARLELLLDDILWVLTQSQLQALSGLLHSVNQAMSHSKVKKEPGTNSTQRSGQASQQQTHYTGSTIHEQKSDFESLNALFTRHDVRETSYLLRTGSIDLHLCDDSEDRGADGGAMHFKMNKLSVDYFPYHLAGTSRNDWPSHNEASLTRAYWVNDLLSAFRNSQRNKQLSPQKATQSLHRARSDGSVADVSGRDGSLHPSPPSTPSSPHVNSRRTHPSSPGHSANTGKTAHSIKNNSQRPVFMLESCFVIRCEEFFIMPVTTSNGSKEELPAFLSSDKKALFLPSDMPAFQLDFTQYYYPGSVTSAVPTPNLFIQLNPIQLTLDTATCLWFSSFMRSILGQTTWSRGPPEQATCSSPSDHIDIRIEALMPKLVIPCPSDPCAAYKDSRPQGLQVQVSQVFITNSRIGNKSTQTDMLMFLQPFLGAKTYTDFQNFPSMPADVQPLPNSLWINDCSLLSKDAKNDKHLNGVCQDISGTHQPSQVWCLSAEQVWFDFLGIDEIKNRPISLIDAVPVQIWIATPLPFHDHNTTVMNTTAEGIERTSWLTSPTHRRTASEILSPKRKGSEPVITMKSRTNTGTLLSTATNALHSSDPNISSNPSEALVNTTRDGPPPAYEPRNEPRKPFPVVSEPPPPYETLTHHEPDLAGAPSEEVSSLSRKASISGDTPNGLSESEGSACLEPPSGSQADLSFLIHIPQTVKIQLDHFQFLFLVRLQEKLSKLQEDLEKDRLRRNNADSELNESKNAQPSLFFSILTRGVDLNVVLPPAADGDGSREGGTPSESTSRNASSLSSYLDTGVVLDSGCQSPDVIDFKTSLRPDSEEAMRKDGSVCVDGRDAKSSEEVPPSPRASSAHTSGRTSAASAPDSDGWLVVPACDKLASGSVKSRADSEASNFSSQLGSSISKGSSSKDVEVEHKDPPKMVSVFSIEGEDVELGIHFQGNDTVVKILCPELKWEELGVINFEKYLNRKSFRKSPTKTTIPTALEGTPMMRMRMEFGPCAERYERTAAERGFMHIKLNGVNGSLLVSTLGNMAEWIEDEVVLPPMPFLVEVNNSRVSINNDLPPTLVSAPVPIPVDLTVENISVSRTHDGVLHVRPMSNESIVRESEQASVSITREESISASQLSLSDSASVSSRTESLENEKQSLMSQMAVSRAALQSLQEERDALLKTIERLQQELSFSNREQDLLQERMTSFQKGGRRGYR</sequence>
<feature type="region of interest" description="Disordered" evidence="2">
    <location>
        <begin position="784"/>
        <end position="807"/>
    </location>
</feature>
<name>A0AAU9W093_9CNID</name>
<feature type="coiled-coil region" evidence="1">
    <location>
        <begin position="952"/>
        <end position="979"/>
    </location>
</feature>
<evidence type="ECO:0000256" key="1">
    <source>
        <dbReference type="SAM" id="Coils"/>
    </source>
</evidence>
<feature type="compositionally biased region" description="Polar residues" evidence="2">
    <location>
        <begin position="459"/>
        <end position="476"/>
    </location>
</feature>
<feature type="region of interest" description="Disordered" evidence="2">
    <location>
        <begin position="828"/>
        <end position="923"/>
    </location>
</feature>
<gene>
    <name evidence="3" type="ORF">PMEA_00025882</name>
</gene>
<dbReference type="Pfam" id="PF24917">
    <property type="entry name" value="BLTP3A_B"/>
    <property type="match status" value="3"/>
</dbReference>
<feature type="region of interest" description="Disordered" evidence="2">
    <location>
        <begin position="276"/>
        <end position="309"/>
    </location>
</feature>
<evidence type="ECO:0000256" key="2">
    <source>
        <dbReference type="SAM" id="MobiDB-lite"/>
    </source>
</evidence>
<reference evidence="3 4" key="1">
    <citation type="submission" date="2022-05" db="EMBL/GenBank/DDBJ databases">
        <authorList>
            <consortium name="Genoscope - CEA"/>
            <person name="William W."/>
        </authorList>
    </citation>
    <scope>NUCLEOTIDE SEQUENCE [LARGE SCALE GENOMIC DNA]</scope>
</reference>
<keyword evidence="4" id="KW-1185">Reference proteome</keyword>
<feature type="region of interest" description="Disordered" evidence="2">
    <location>
        <begin position="1423"/>
        <end position="1445"/>
    </location>
</feature>
<feature type="compositionally biased region" description="Pro residues" evidence="2">
    <location>
        <begin position="100"/>
        <end position="117"/>
    </location>
</feature>
<feature type="region of interest" description="Disordered" evidence="2">
    <location>
        <begin position="1365"/>
        <end position="1387"/>
    </location>
</feature>
<feature type="region of interest" description="Disordered" evidence="2">
    <location>
        <begin position="94"/>
        <end position="122"/>
    </location>
</feature>
<evidence type="ECO:0000313" key="4">
    <source>
        <dbReference type="Proteomes" id="UP001159428"/>
    </source>
</evidence>
<feature type="region of interest" description="Disordered" evidence="2">
    <location>
        <begin position="1127"/>
        <end position="1156"/>
    </location>
</feature>
<keyword evidence="1" id="KW-0175">Coiled coil</keyword>
<evidence type="ECO:0000313" key="3">
    <source>
        <dbReference type="EMBL" id="CAH3040250.1"/>
    </source>
</evidence>
<feature type="compositionally biased region" description="Polar residues" evidence="2">
    <location>
        <begin position="405"/>
        <end position="420"/>
    </location>
</feature>
<protein>
    <recommendedName>
        <fullName evidence="5">UHRF1-binding protein 1-like</fullName>
    </recommendedName>
</protein>
<feature type="region of interest" description="Disordered" evidence="2">
    <location>
        <begin position="405"/>
        <end position="476"/>
    </location>
</feature>
<feature type="compositionally biased region" description="Polar residues" evidence="2">
    <location>
        <begin position="893"/>
        <end position="915"/>
    </location>
</feature>
<feature type="region of interest" description="Disordered" evidence="2">
    <location>
        <begin position="1052"/>
        <end position="1107"/>
    </location>
</feature>
<feature type="compositionally biased region" description="Polar residues" evidence="2">
    <location>
        <begin position="828"/>
        <end position="849"/>
    </location>
</feature>
<feature type="compositionally biased region" description="Polar residues" evidence="2">
    <location>
        <begin position="286"/>
        <end position="308"/>
    </location>
</feature>
<feature type="region of interest" description="Disordered" evidence="2">
    <location>
        <begin position="1006"/>
        <end position="1029"/>
    </location>
</feature>
<organism evidence="3 4">
    <name type="scientific">Pocillopora meandrina</name>
    <dbReference type="NCBI Taxonomy" id="46732"/>
    <lineage>
        <taxon>Eukaryota</taxon>
        <taxon>Metazoa</taxon>
        <taxon>Cnidaria</taxon>
        <taxon>Anthozoa</taxon>
        <taxon>Hexacorallia</taxon>
        <taxon>Scleractinia</taxon>
        <taxon>Astrocoeniina</taxon>
        <taxon>Pocilloporidae</taxon>
        <taxon>Pocillopora</taxon>
    </lineage>
</organism>
<accession>A0AAU9W093</accession>
<evidence type="ECO:0008006" key="5">
    <source>
        <dbReference type="Google" id="ProtNLM"/>
    </source>
</evidence>